<dbReference type="Gene3D" id="2.30.30.40">
    <property type="entry name" value="SH3 Domains"/>
    <property type="match status" value="1"/>
</dbReference>
<dbReference type="CDD" id="cd01224">
    <property type="entry name" value="PH_Collybistin_ASEF"/>
    <property type="match status" value="1"/>
</dbReference>
<dbReference type="Gene3D" id="1.20.900.10">
    <property type="entry name" value="Dbl homology (DH) domain"/>
    <property type="match status" value="1"/>
</dbReference>
<evidence type="ECO:0000313" key="19">
    <source>
        <dbReference type="RefSeq" id="XP_070639948.1"/>
    </source>
</evidence>
<evidence type="ECO:0000259" key="15">
    <source>
        <dbReference type="PROSITE" id="PS50003"/>
    </source>
</evidence>
<name>A0ABM4RWM7_BOSIN</name>
<feature type="compositionally biased region" description="Basic and acidic residues" evidence="13">
    <location>
        <begin position="461"/>
        <end position="470"/>
    </location>
</feature>
<accession>A0ABM4RWM7</accession>
<dbReference type="PANTHER" id="PTHR47544">
    <property type="entry name" value="RHO GUANINE NUCLEOTIDE EXCHANGE FACTOR 4"/>
    <property type="match status" value="1"/>
</dbReference>
<keyword evidence="6" id="KW-0344">Guanine-nucleotide releasing factor</keyword>
<dbReference type="Pfam" id="PF07653">
    <property type="entry name" value="SH3_2"/>
    <property type="match status" value="1"/>
</dbReference>
<feature type="domain" description="DH" evidence="16">
    <location>
        <begin position="694"/>
        <end position="878"/>
    </location>
</feature>
<dbReference type="InterPro" id="IPR055251">
    <property type="entry name" value="SOS1_NGEF_PH"/>
</dbReference>
<dbReference type="PROSITE" id="PS50002">
    <property type="entry name" value="SH3"/>
    <property type="match status" value="1"/>
</dbReference>
<evidence type="ECO:0000256" key="2">
    <source>
        <dbReference type="ARBA" id="ARBA00011232"/>
    </source>
</evidence>
<evidence type="ECO:0000259" key="16">
    <source>
        <dbReference type="PROSITE" id="PS50010"/>
    </source>
</evidence>
<keyword evidence="17" id="KW-1185">Reference proteome</keyword>
<dbReference type="InterPro" id="IPR000219">
    <property type="entry name" value="DH_dom"/>
</dbReference>
<evidence type="ECO:0000313" key="18">
    <source>
        <dbReference type="RefSeq" id="XP_070639947.1"/>
    </source>
</evidence>
<organism evidence="17 20">
    <name type="scientific">Bos indicus</name>
    <name type="common">Zebu</name>
    <dbReference type="NCBI Taxonomy" id="9915"/>
    <lineage>
        <taxon>Eukaryota</taxon>
        <taxon>Metazoa</taxon>
        <taxon>Chordata</taxon>
        <taxon>Craniata</taxon>
        <taxon>Vertebrata</taxon>
        <taxon>Euteleostomi</taxon>
        <taxon>Mammalia</taxon>
        <taxon>Eutheria</taxon>
        <taxon>Laurasiatheria</taxon>
        <taxon>Artiodactyla</taxon>
        <taxon>Ruminantia</taxon>
        <taxon>Pecora</taxon>
        <taxon>Bovidae</taxon>
        <taxon>Bovinae</taxon>
        <taxon>Bos</taxon>
    </lineage>
</organism>
<feature type="domain" description="SH3" evidence="14">
    <location>
        <begin position="599"/>
        <end position="658"/>
    </location>
</feature>
<feature type="region of interest" description="Disordered" evidence="13">
    <location>
        <begin position="121"/>
        <end position="140"/>
    </location>
</feature>
<feature type="region of interest" description="Disordered" evidence="13">
    <location>
        <begin position="461"/>
        <end position="503"/>
    </location>
</feature>
<sequence>METLSSCRTTFLSDLVPNGYLVQVFPGHPEVEGLAREVGLEKSEQCDQGDLSSREENGQNKKKIKVNKIWDFMSRRKEASSQAKRPQSMILLGDSSRPSELKPKVTLKDRMKAFKMLKPSTGASKNTTLRSSKVQEPQEVSHIYHMRKAQEASKPFRYSYSGHNEGLEPFLADVQRLMPKNQKVLAFDDFGIHVEEDHWEKESSEQSGRGRWARSYLKHTFPGDCEAPCRSAGDSRIQDPESAIKASTLEGNVERGYEESLRHLRRDKAVPFGSVVKFFSNVAEMARKWRALSREELQMSHRRDKTYFISGGSEALIIEGAASQASFPLSQTPEVMVWGNVIERCQHCHQKASQASCTFEMSIEGKKTLGQALEDPCTAAALVSTSTSPVFELQDDPTPQTGCSCHYGHVFTMESSSEELDEDIETVVNILKEDDSAGQYPEPGTCAKLTTKAVMEKLEEKPNEMEKPEACKGAGASIQGGQPQDSDLDMRTAGADRKASKSSTGVLGTQFSLQTFFPPAEPSPRTAPLKILLEKCHSLSISQSIPMELDQVGWRRSRKLCTDNLDQGSKTLETCKNIGGYFKPQGPGTEHINELITGDSIVSAEAVWDHVTMANRELAFKAGDVIKVLDASNKDWWWGQIDDEEGWFPASFVRLWVNQEDGVEEGPSDVQNGHLDPNSDCLCLGRPLQNRDQMRANVINEIMSTERHYIKHLKDICEGYLKQCRKRRDMFSDEQLKVIFGNIEDIYRFQMGFVRDLEKQYNNDDPHLSEIGPCFLEHQDGFWIYSEYCNNHLDACMELSKLMKDSRYQHFFEACRLLQQMIDIAIDGFLLTPVQKICKYPLQLAELLKYTAQDHSDYRYVAAALAVMRNVTQQINERKRRLENIDKIAQWQASVLDWEGEDILDRSSELIYTGEMAWIYQPYGRNQQRVFFLFDHQMVLCKKDLIRRDILYYKGRIDMDKYEVVDIEDGRDDDFNVSMKNAFKLHNKETEEIHLFFAKKLEEKIRWLRAFREERKMVQEDEKIGFEISENQKRQAAMTVRKVSKQKGVNSARSVPPSYPPPQDPLNQGQYLVPDGIAQSQVFEFTEPKRSQSPFWQNFSRLTPFKK</sequence>
<dbReference type="InterPro" id="IPR036028">
    <property type="entry name" value="SH3-like_dom_sf"/>
</dbReference>
<evidence type="ECO:0000256" key="6">
    <source>
        <dbReference type="ARBA" id="ARBA00022658"/>
    </source>
</evidence>
<dbReference type="CDD" id="cd11975">
    <property type="entry name" value="SH3_ARHGEF9"/>
    <property type="match status" value="1"/>
</dbReference>
<dbReference type="GeneID" id="109555398"/>
<dbReference type="SMART" id="SM00325">
    <property type="entry name" value="RhoGEF"/>
    <property type="match status" value="1"/>
</dbReference>
<dbReference type="InterPro" id="IPR035728">
    <property type="entry name" value="ARHGEF9_SH3"/>
</dbReference>
<dbReference type="PROSITE" id="PS50010">
    <property type="entry name" value="DH_2"/>
    <property type="match status" value="1"/>
</dbReference>
<evidence type="ECO:0000256" key="11">
    <source>
        <dbReference type="ARBA" id="ARBA00043844"/>
    </source>
</evidence>
<dbReference type="RefSeq" id="XP_070639949.1">
    <property type="nucleotide sequence ID" value="XM_070783848.1"/>
</dbReference>
<keyword evidence="4 12" id="KW-0728">SH3 domain</keyword>
<reference evidence="18 19" key="1">
    <citation type="submission" date="2025-05" db="UniProtKB">
        <authorList>
            <consortium name="RefSeq"/>
        </authorList>
    </citation>
    <scope>IDENTIFICATION</scope>
    <source>
        <tissue evidence="18 19">Blood</tissue>
    </source>
</reference>
<evidence type="ECO:0000256" key="3">
    <source>
        <dbReference type="ARBA" id="ARBA00017486"/>
    </source>
</evidence>
<feature type="compositionally biased region" description="Basic and acidic residues" evidence="13">
    <location>
        <begin position="488"/>
        <end position="499"/>
    </location>
</feature>
<dbReference type="InterPro" id="IPR001452">
    <property type="entry name" value="SH3_domain"/>
</dbReference>
<dbReference type="RefSeq" id="XP_070639948.1">
    <property type="nucleotide sequence ID" value="XM_070783847.1"/>
</dbReference>
<keyword evidence="7" id="KW-0770">Synapse</keyword>
<dbReference type="InterPro" id="IPR035899">
    <property type="entry name" value="DBL_dom_sf"/>
</dbReference>
<evidence type="ECO:0000256" key="5">
    <source>
        <dbReference type="ARBA" id="ARBA00022490"/>
    </source>
</evidence>
<dbReference type="SMART" id="SM00326">
    <property type="entry name" value="SH3"/>
    <property type="match status" value="1"/>
</dbReference>
<dbReference type="SUPFAM" id="SSF48065">
    <property type="entry name" value="DBL homology domain (DH-domain)"/>
    <property type="match status" value="1"/>
</dbReference>
<evidence type="ECO:0000256" key="4">
    <source>
        <dbReference type="ARBA" id="ARBA00022443"/>
    </source>
</evidence>
<dbReference type="PROSITE" id="PS50003">
    <property type="entry name" value="PH_DOMAIN"/>
    <property type="match status" value="1"/>
</dbReference>
<feature type="domain" description="PH" evidence="15">
    <location>
        <begin position="909"/>
        <end position="1016"/>
    </location>
</feature>
<evidence type="ECO:0000313" key="17">
    <source>
        <dbReference type="Proteomes" id="UP001652663"/>
    </source>
</evidence>
<dbReference type="Pfam" id="PF22697">
    <property type="entry name" value="SOS1_NGEF_PH"/>
    <property type="match status" value="1"/>
</dbReference>
<dbReference type="Proteomes" id="UP001652663">
    <property type="component" value="Chromosome X"/>
</dbReference>
<dbReference type="SUPFAM" id="SSF50729">
    <property type="entry name" value="PH domain-like"/>
    <property type="match status" value="1"/>
</dbReference>
<protein>
    <recommendedName>
        <fullName evidence="3">Rho guanine nucleotide exchange factor 9</fullName>
    </recommendedName>
    <alternativeName>
        <fullName evidence="8">Collybistin</fullName>
    </alternativeName>
    <alternativeName>
        <fullName evidence="9">Rac/Cdc42 guanine nucleotide exchange factor 9</fullName>
    </alternativeName>
</protein>
<dbReference type="InterPro" id="IPR001849">
    <property type="entry name" value="PH_domain"/>
</dbReference>
<evidence type="ECO:0000256" key="7">
    <source>
        <dbReference type="ARBA" id="ARBA00023018"/>
    </source>
</evidence>
<dbReference type="Pfam" id="PF00621">
    <property type="entry name" value="RhoGEF"/>
    <property type="match status" value="1"/>
</dbReference>
<dbReference type="SUPFAM" id="SSF50044">
    <property type="entry name" value="SH3-domain"/>
    <property type="match status" value="1"/>
</dbReference>
<keyword evidence="5" id="KW-0963">Cytoplasm</keyword>
<evidence type="ECO:0000313" key="20">
    <source>
        <dbReference type="RefSeq" id="XP_070639949.1"/>
    </source>
</evidence>
<evidence type="ECO:0000256" key="9">
    <source>
        <dbReference type="ARBA" id="ARBA00032237"/>
    </source>
</evidence>
<dbReference type="CDD" id="cd00160">
    <property type="entry name" value="RhoGEF"/>
    <property type="match status" value="1"/>
</dbReference>
<evidence type="ECO:0000256" key="10">
    <source>
        <dbReference type="ARBA" id="ARBA00034105"/>
    </source>
</evidence>
<proteinExistence type="predicted"/>
<dbReference type="SMART" id="SM00233">
    <property type="entry name" value="PH"/>
    <property type="match status" value="1"/>
</dbReference>
<evidence type="ECO:0000256" key="8">
    <source>
        <dbReference type="ARBA" id="ARBA00031572"/>
    </source>
</evidence>
<evidence type="ECO:0000256" key="13">
    <source>
        <dbReference type="SAM" id="MobiDB-lite"/>
    </source>
</evidence>
<evidence type="ECO:0000256" key="1">
    <source>
        <dbReference type="ARBA" id="ARBA00004496"/>
    </source>
</evidence>
<dbReference type="InterPro" id="IPR011993">
    <property type="entry name" value="PH-like_dom_sf"/>
</dbReference>
<gene>
    <name evidence="18 19 20" type="primary">ARHGEF9</name>
</gene>
<dbReference type="Gene3D" id="2.30.29.30">
    <property type="entry name" value="Pleckstrin-homology domain (PH domain)/Phosphotyrosine-binding domain (PTB)"/>
    <property type="match status" value="1"/>
</dbReference>
<evidence type="ECO:0000259" key="14">
    <source>
        <dbReference type="PROSITE" id="PS50002"/>
    </source>
</evidence>
<dbReference type="PANTHER" id="PTHR47544:SF4">
    <property type="entry name" value="RHO GUANINE NUCLEOTIDE EXCHANGE FACTOR 9"/>
    <property type="match status" value="1"/>
</dbReference>
<comment type="function">
    <text evidence="11">Acts as a guanine nucleotide exchange factor (GEF) for CDC42. Promotes formation of GPHN clusters.</text>
</comment>
<feature type="compositionally biased region" description="Polar residues" evidence="13">
    <location>
        <begin position="121"/>
        <end position="135"/>
    </location>
</feature>
<feature type="region of interest" description="Disordered" evidence="13">
    <location>
        <begin position="1045"/>
        <end position="1071"/>
    </location>
</feature>
<evidence type="ECO:0000256" key="12">
    <source>
        <dbReference type="PROSITE-ProRule" id="PRU00192"/>
    </source>
</evidence>
<dbReference type="RefSeq" id="XP_070639947.1">
    <property type="nucleotide sequence ID" value="XM_070783846.1"/>
</dbReference>
<comment type="subunit">
    <text evidence="2">Interacts with GPHN.</text>
</comment>
<comment type="subcellular location">
    <subcellularLocation>
        <location evidence="1">Cytoplasm</location>
    </subcellularLocation>
    <subcellularLocation>
        <location evidence="10">Postsynaptic density</location>
    </subcellularLocation>
</comment>